<accession>A0ABT1EHK2</accession>
<feature type="transmembrane region" description="Helical" evidence="1">
    <location>
        <begin position="173"/>
        <end position="191"/>
    </location>
</feature>
<comment type="caution">
    <text evidence="2">The sequence shown here is derived from an EMBL/GenBank/DDBJ whole genome shotgun (WGS) entry which is preliminary data.</text>
</comment>
<evidence type="ECO:0000256" key="1">
    <source>
        <dbReference type="SAM" id="Phobius"/>
    </source>
</evidence>
<feature type="transmembrane region" description="Helical" evidence="1">
    <location>
        <begin position="144"/>
        <end position="166"/>
    </location>
</feature>
<dbReference type="EMBL" id="JAMZFV010000010">
    <property type="protein sequence ID" value="MCP1110174.1"/>
    <property type="molecule type" value="Genomic_DNA"/>
</dbReference>
<evidence type="ECO:0000313" key="2">
    <source>
        <dbReference type="EMBL" id="MCP1110174.1"/>
    </source>
</evidence>
<keyword evidence="3" id="KW-1185">Reference proteome</keyword>
<feature type="transmembrane region" description="Helical" evidence="1">
    <location>
        <begin position="197"/>
        <end position="214"/>
    </location>
</feature>
<proteinExistence type="predicted"/>
<gene>
    <name evidence="2" type="ORF">NK118_07920</name>
</gene>
<evidence type="ECO:0000313" key="3">
    <source>
        <dbReference type="Proteomes" id="UP001523565"/>
    </source>
</evidence>
<feature type="transmembrane region" description="Helical" evidence="1">
    <location>
        <begin position="115"/>
        <end position="138"/>
    </location>
</feature>
<name>A0ABT1EHK2_9FIRM</name>
<keyword evidence="1" id="KW-0472">Membrane</keyword>
<organism evidence="2 3">
    <name type="scientific">Ohessyouella blattaphilus</name>
    <dbReference type="NCBI Taxonomy" id="2949333"/>
    <lineage>
        <taxon>Bacteria</taxon>
        <taxon>Bacillati</taxon>
        <taxon>Bacillota</taxon>
        <taxon>Clostridia</taxon>
        <taxon>Lachnospirales</taxon>
        <taxon>Lachnospiraceae</taxon>
        <taxon>Ohessyouella</taxon>
    </lineage>
</organism>
<keyword evidence="1" id="KW-0812">Transmembrane</keyword>
<reference evidence="2 3" key="1">
    <citation type="journal article" date="2022" name="Genome Biol. Evol.">
        <title>Host diet, physiology and behaviors set the stage for Lachnospiraceae cladogenesis.</title>
        <authorList>
            <person name="Vera-Ponce De Leon A."/>
            <person name="Schneider M."/>
            <person name="Jahnes B.C."/>
            <person name="Sadowski V."/>
            <person name="Camuy-Velez L.A."/>
            <person name="Duan J."/>
            <person name="Sabree Z.L."/>
        </authorList>
    </citation>
    <scope>NUCLEOTIDE SEQUENCE [LARGE SCALE GENOMIC DNA]</scope>
    <source>
        <strain evidence="2 3">PAL227</strain>
    </source>
</reference>
<sequence>MSEYNRKVHLVGRISSFLIIVALLGVPFLTSLFFKEEIDWGTTFAAIGSVLMVFGPVAVIEFLSYLPIIGAGGQYLSFVTGNVMNMKIPAATSGRKIAGVETGSDEGDAISMISIAISSLVTTAVLFVGMVLAAQLLPLLNSPVLAPAFANVMPAIMGALGFPVIVRDLRTSWLPALISVVLTVGLSYGTFMSKQGPMMILFLFISLAWSFFLYKRGQAQKAGAREVSERA</sequence>
<dbReference type="RefSeq" id="WP_262069055.1">
    <property type="nucleotide sequence ID" value="NZ_JAMXOC010000010.1"/>
</dbReference>
<feature type="transmembrane region" description="Helical" evidence="1">
    <location>
        <begin position="12"/>
        <end position="34"/>
    </location>
</feature>
<dbReference type="Proteomes" id="UP001523565">
    <property type="component" value="Unassembled WGS sequence"/>
</dbReference>
<protein>
    <submittedName>
        <fullName evidence="2">Uncharacterized protein</fullName>
    </submittedName>
</protein>
<keyword evidence="1" id="KW-1133">Transmembrane helix</keyword>
<feature type="transmembrane region" description="Helical" evidence="1">
    <location>
        <begin position="40"/>
        <end position="66"/>
    </location>
</feature>